<gene>
    <name evidence="2" type="ORF">RHTO0S_09e01926g</name>
</gene>
<accession>A0A061B380</accession>
<protein>
    <submittedName>
        <fullName evidence="2">RHTO0S09e01926g1_1</fullName>
    </submittedName>
</protein>
<organism evidence="2">
    <name type="scientific">Rhodotorula toruloides</name>
    <name type="common">Yeast</name>
    <name type="synonym">Rhodosporidium toruloides</name>
    <dbReference type="NCBI Taxonomy" id="5286"/>
    <lineage>
        <taxon>Eukaryota</taxon>
        <taxon>Fungi</taxon>
        <taxon>Dikarya</taxon>
        <taxon>Basidiomycota</taxon>
        <taxon>Pucciniomycotina</taxon>
        <taxon>Microbotryomycetes</taxon>
        <taxon>Sporidiobolales</taxon>
        <taxon>Sporidiobolaceae</taxon>
        <taxon>Rhodotorula</taxon>
    </lineage>
</organism>
<dbReference type="OrthoDB" id="10351578at2759"/>
<feature type="region of interest" description="Disordered" evidence="1">
    <location>
        <begin position="1"/>
        <end position="75"/>
    </location>
</feature>
<reference evidence="2" key="1">
    <citation type="journal article" date="2014" name="Genome Announc.">
        <title>Draft genome sequence of Rhodosporidium toruloides CECT1137, an oleaginous yeast of biotechnological interest.</title>
        <authorList>
            <person name="Morin N."/>
            <person name="Calcas X."/>
            <person name="Devillers H."/>
            <person name="Durrens P."/>
            <person name="Sherman D.J."/>
            <person name="Nicaud J.-M."/>
            <person name="Neuveglise C."/>
        </authorList>
    </citation>
    <scope>NUCLEOTIDE SEQUENCE</scope>
    <source>
        <strain evidence="2">CECT1137</strain>
    </source>
</reference>
<feature type="compositionally biased region" description="Basic and acidic residues" evidence="1">
    <location>
        <begin position="1"/>
        <end position="10"/>
    </location>
</feature>
<sequence>MPKNAHDVYHGWHGMSVNPQASPAQQAYAREQMAQTSSHFHGHHGAAHNETAGDQAKSNAMHGMQQTQPDAWKNR</sequence>
<evidence type="ECO:0000313" key="2">
    <source>
        <dbReference type="EMBL" id="CDR44274.1"/>
    </source>
</evidence>
<evidence type="ECO:0000256" key="1">
    <source>
        <dbReference type="SAM" id="MobiDB-lite"/>
    </source>
</evidence>
<name>A0A061B380_RHOTO</name>
<dbReference type="AlphaFoldDB" id="A0A061B380"/>
<dbReference type="EMBL" id="LK052944">
    <property type="protein sequence ID" value="CDR44274.1"/>
    <property type="molecule type" value="Genomic_DNA"/>
</dbReference>
<proteinExistence type="predicted"/>